<name>A0A3M7SDL7_BRAPC</name>
<accession>A0A3M7SDL7</accession>
<dbReference type="Gene3D" id="3.10.129.10">
    <property type="entry name" value="Hotdog Thioesterase"/>
    <property type="match status" value="1"/>
</dbReference>
<reference evidence="4 5" key="1">
    <citation type="journal article" date="2018" name="Sci. Rep.">
        <title>Genomic signatures of local adaptation to the degree of environmental predictability in rotifers.</title>
        <authorList>
            <person name="Franch-Gras L."/>
            <person name="Hahn C."/>
            <person name="Garcia-Roger E.M."/>
            <person name="Carmona M.J."/>
            <person name="Serra M."/>
            <person name="Gomez A."/>
        </authorList>
    </citation>
    <scope>NUCLEOTIDE SEQUENCE [LARGE SCALE GENOMIC DNA]</scope>
    <source>
        <strain evidence="4">HYR1</strain>
    </source>
</reference>
<evidence type="ECO:0000313" key="4">
    <source>
        <dbReference type="EMBL" id="RNA33876.1"/>
    </source>
</evidence>
<protein>
    <submittedName>
        <fullName evidence="4">Acyl-coenzyme A thioesterase 13</fullName>
    </submittedName>
</protein>
<evidence type="ECO:0000256" key="2">
    <source>
        <dbReference type="ARBA" id="ARBA00022801"/>
    </source>
</evidence>
<evidence type="ECO:0000313" key="5">
    <source>
        <dbReference type="Proteomes" id="UP000276133"/>
    </source>
</evidence>
<evidence type="ECO:0000256" key="1">
    <source>
        <dbReference type="ARBA" id="ARBA00008324"/>
    </source>
</evidence>
<dbReference type="EMBL" id="REGN01001565">
    <property type="protein sequence ID" value="RNA33876.1"/>
    <property type="molecule type" value="Genomic_DNA"/>
</dbReference>
<gene>
    <name evidence="4" type="ORF">BpHYR1_017629</name>
</gene>
<dbReference type="STRING" id="10195.A0A3M7SDL7"/>
<dbReference type="Proteomes" id="UP000276133">
    <property type="component" value="Unassembled WGS sequence"/>
</dbReference>
<comment type="caution">
    <text evidence="4">The sequence shown here is derived from an EMBL/GenBank/DDBJ whole genome shotgun (WGS) entry which is preliminary data.</text>
</comment>
<dbReference type="OrthoDB" id="46529at2759"/>
<dbReference type="PANTHER" id="PTHR21660">
    <property type="entry name" value="THIOESTERASE SUPERFAMILY MEMBER-RELATED"/>
    <property type="match status" value="1"/>
</dbReference>
<dbReference type="InterPro" id="IPR029069">
    <property type="entry name" value="HotDog_dom_sf"/>
</dbReference>
<dbReference type="GO" id="GO:0047617">
    <property type="term" value="F:fatty acyl-CoA hydrolase activity"/>
    <property type="evidence" value="ECO:0007669"/>
    <property type="project" value="InterPro"/>
</dbReference>
<comment type="similarity">
    <text evidence="1">Belongs to the thioesterase PaaI family.</text>
</comment>
<dbReference type="CDD" id="cd03443">
    <property type="entry name" value="PaaI_thioesterase"/>
    <property type="match status" value="1"/>
</dbReference>
<dbReference type="Pfam" id="PF03061">
    <property type="entry name" value="4HBT"/>
    <property type="match status" value="1"/>
</dbReference>
<keyword evidence="5" id="KW-1185">Reference proteome</keyword>
<feature type="domain" description="Thioesterase" evidence="3">
    <location>
        <begin position="116"/>
        <end position="167"/>
    </location>
</feature>
<organism evidence="4 5">
    <name type="scientific">Brachionus plicatilis</name>
    <name type="common">Marine rotifer</name>
    <name type="synonym">Brachionus muelleri</name>
    <dbReference type="NCBI Taxonomy" id="10195"/>
    <lineage>
        <taxon>Eukaryota</taxon>
        <taxon>Metazoa</taxon>
        <taxon>Spiralia</taxon>
        <taxon>Gnathifera</taxon>
        <taxon>Rotifera</taxon>
        <taxon>Eurotatoria</taxon>
        <taxon>Monogononta</taxon>
        <taxon>Pseudotrocha</taxon>
        <taxon>Ploima</taxon>
        <taxon>Brachionidae</taxon>
        <taxon>Brachionus</taxon>
    </lineage>
</organism>
<dbReference type="InterPro" id="IPR006683">
    <property type="entry name" value="Thioestr_dom"/>
</dbReference>
<dbReference type="InterPro" id="IPR039298">
    <property type="entry name" value="ACOT13"/>
</dbReference>
<keyword evidence="2" id="KW-0378">Hydrolase</keyword>
<dbReference type="PANTHER" id="PTHR21660:SF1">
    <property type="entry name" value="ACYL-COENZYME A THIOESTERASE 13"/>
    <property type="match status" value="1"/>
</dbReference>
<dbReference type="SUPFAM" id="SSF54637">
    <property type="entry name" value="Thioesterase/thiol ester dehydrase-isomerase"/>
    <property type="match status" value="1"/>
</dbReference>
<dbReference type="AlphaFoldDB" id="A0A3M7SDL7"/>
<sequence length="170" mass="19426">MDEINSFDNIENSYHMFNIFNPYSNINYLYKIGIYEPFFLPSGFLTEPALLFYLNFYYKRYHCEVYVRPCTKYPIHGIKACVAKQGDTWKVISAPENKGSCLFQIKVDESLVNINKTIHGGAVATLLDMTTTAALFNTPLRKPGVSVDMNISYLKPARLNETILIDAQKC</sequence>
<evidence type="ECO:0000259" key="3">
    <source>
        <dbReference type="Pfam" id="PF03061"/>
    </source>
</evidence>
<proteinExistence type="inferred from homology"/>